<dbReference type="PANTHER" id="PTHR31569:SF4">
    <property type="entry name" value="SWIM-TYPE DOMAIN-CONTAINING PROTEIN"/>
    <property type="match status" value="1"/>
</dbReference>
<reference evidence="4" key="1">
    <citation type="submission" date="2019-03" db="EMBL/GenBank/DDBJ databases">
        <title>Long read genome sequence of the mycoparasitic Pythium oligandrum ATCC 38472 isolated from sugarbeet rhizosphere.</title>
        <authorList>
            <person name="Gaulin E."/>
        </authorList>
    </citation>
    <scope>NUCLEOTIDE SEQUENCE</scope>
    <source>
        <strain evidence="4">ATCC 38472_TT</strain>
    </source>
</reference>
<evidence type="ECO:0000313" key="4">
    <source>
        <dbReference type="EMBL" id="TMW56533.1"/>
    </source>
</evidence>
<keyword evidence="5" id="KW-1185">Reference proteome</keyword>
<dbReference type="Pfam" id="PF21056">
    <property type="entry name" value="ZSWIM1-3_RNaseH-like"/>
    <property type="match status" value="1"/>
</dbReference>
<dbReference type="InterPro" id="IPR048324">
    <property type="entry name" value="ZSWIM1-3_RNaseH-like"/>
</dbReference>
<feature type="chain" id="PRO_5035447038" description="ZSWIM1/3 RNaseH-like domain-containing protein" evidence="2">
    <location>
        <begin position="24"/>
        <end position="781"/>
    </location>
</feature>
<evidence type="ECO:0000259" key="3">
    <source>
        <dbReference type="Pfam" id="PF21056"/>
    </source>
</evidence>
<evidence type="ECO:0000256" key="1">
    <source>
        <dbReference type="SAM" id="MobiDB-lite"/>
    </source>
</evidence>
<dbReference type="PANTHER" id="PTHR31569">
    <property type="entry name" value="SWIM-TYPE DOMAIN-CONTAINING PROTEIN"/>
    <property type="match status" value="1"/>
</dbReference>
<dbReference type="InterPro" id="IPR052579">
    <property type="entry name" value="Zinc_finger_SWIM"/>
</dbReference>
<organism evidence="4 5">
    <name type="scientific">Pythium oligandrum</name>
    <name type="common">Mycoparasitic fungus</name>
    <dbReference type="NCBI Taxonomy" id="41045"/>
    <lineage>
        <taxon>Eukaryota</taxon>
        <taxon>Sar</taxon>
        <taxon>Stramenopiles</taxon>
        <taxon>Oomycota</taxon>
        <taxon>Peronosporomycetes</taxon>
        <taxon>Pythiales</taxon>
        <taxon>Pythiaceae</taxon>
        <taxon>Pythium</taxon>
    </lineage>
</organism>
<proteinExistence type="predicted"/>
<name>A0A8K1FF82_PYTOL</name>
<feature type="region of interest" description="Disordered" evidence="1">
    <location>
        <begin position="21"/>
        <end position="46"/>
    </location>
</feature>
<sequence length="781" mass="87175">MTTTTTAATAAISVLAVAASSSASPCSSSSSSPTAETASSPSSPVTVPSFALPPAKVRDVVAFEGRFPSWEAFDIARRAHCEKTHTMYVCRNTVKVDVANKRRRMQVPDDWVFDRKVFVCTHGYKRISRSSGARPRQNVRFTSCRARFTAAVVCDILDGKEVLCIKIVNQHVEHNDHPVNLEQWRNYSQNRAAIADHPYLVHEADLMRRVGSNKRAAREHIETLSGRVCTMKDMHNLFARLKKKDDAIKKTNTVATTIQENPGATLRVEMVLQQFVDANVENHASILSADDGSNEAICISTKSMKEHYEVFPELCLFDIATCHAPEMNGHQLYSLMSMDTLGNSTPVFLAQTIHTSPPLLHRVCQDFKRTHPRWSDMKLIVMSELVPLVVNVFREEFPTVRVLLCQFHVVKYFASLVTQPELGIPSPETQEHVRELLKELVFAHSERYYEDVKAYLLEQLDNRVDHPLLTHFEHHWEPYRRLWVSYWRLRSLEFSSFFSKGFEAFWNPLKHIFERSEQLGSTATAAAAAAAGATVGMTPALPASALSMVGMDAALPNGMAPVVPPVATTPAGEVFSLAKCVSEVLTMIKFIEEEWASKMLMLEMTKPVTEFSAGSVLHFLVNCLSSFAVGLVSTQLVTANTGIGGSVTILKGRAAMMRMAHTSHTGMGGVGGFHDGAIPGAPEGVDPMAAEDPLAAEGTVVYYDRAHKKRHVMKRDCSGCDCEFFVVYQLPCQHLIWYEISYLHHRQLSMSAVGQRWFLRTFQIPKLSSRKESNEIEYHIL</sequence>
<dbReference type="OrthoDB" id="124789at2759"/>
<dbReference type="EMBL" id="SPLM01000145">
    <property type="protein sequence ID" value="TMW56533.1"/>
    <property type="molecule type" value="Genomic_DNA"/>
</dbReference>
<evidence type="ECO:0000313" key="5">
    <source>
        <dbReference type="Proteomes" id="UP000794436"/>
    </source>
</evidence>
<comment type="caution">
    <text evidence="4">The sequence shown here is derived from an EMBL/GenBank/DDBJ whole genome shotgun (WGS) entry which is preliminary data.</text>
</comment>
<dbReference type="Proteomes" id="UP000794436">
    <property type="component" value="Unassembled WGS sequence"/>
</dbReference>
<protein>
    <recommendedName>
        <fullName evidence="3">ZSWIM1/3 RNaseH-like domain-containing protein</fullName>
    </recommendedName>
</protein>
<accession>A0A8K1FF82</accession>
<evidence type="ECO:0000256" key="2">
    <source>
        <dbReference type="SAM" id="SignalP"/>
    </source>
</evidence>
<gene>
    <name evidence="4" type="ORF">Poli38472_006543</name>
</gene>
<dbReference type="AlphaFoldDB" id="A0A8K1FF82"/>
<feature type="signal peptide" evidence="2">
    <location>
        <begin position="1"/>
        <end position="23"/>
    </location>
</feature>
<feature type="domain" description="ZSWIM1/3 RNaseH-like" evidence="3">
    <location>
        <begin position="274"/>
        <end position="403"/>
    </location>
</feature>
<keyword evidence="2" id="KW-0732">Signal</keyword>